<keyword evidence="3" id="KW-1185">Reference proteome</keyword>
<feature type="compositionally biased region" description="Basic residues" evidence="1">
    <location>
        <begin position="77"/>
        <end position="90"/>
    </location>
</feature>
<gene>
    <name evidence="2" type="ORF">O181_022184</name>
</gene>
<evidence type="ECO:0000256" key="1">
    <source>
        <dbReference type="SAM" id="MobiDB-lite"/>
    </source>
</evidence>
<dbReference type="AlphaFoldDB" id="A0A9Q3GXF1"/>
<proteinExistence type="predicted"/>
<name>A0A9Q3GXF1_9BASI</name>
<evidence type="ECO:0000313" key="3">
    <source>
        <dbReference type="Proteomes" id="UP000765509"/>
    </source>
</evidence>
<reference evidence="2" key="1">
    <citation type="submission" date="2021-03" db="EMBL/GenBank/DDBJ databases">
        <title>Draft genome sequence of rust myrtle Austropuccinia psidii MF-1, a brazilian biotype.</title>
        <authorList>
            <person name="Quecine M.C."/>
            <person name="Pachon D.M.R."/>
            <person name="Bonatelli M.L."/>
            <person name="Correr F.H."/>
            <person name="Franceschini L.M."/>
            <person name="Leite T.F."/>
            <person name="Margarido G.R.A."/>
            <person name="Almeida C.A."/>
            <person name="Ferrarezi J.A."/>
            <person name="Labate C.A."/>
        </authorList>
    </citation>
    <scope>NUCLEOTIDE SEQUENCE</scope>
    <source>
        <strain evidence="2">MF-1</strain>
    </source>
</reference>
<sequence length="90" mass="10410">MEPQQEVQTDAGKRSQDNRESSHYPSPRKTTELDREYLDSFSLPRSIPSRLPTGLRHSGTSRSVTNSHHSSQSQVIYRRRKVLKGKKQLF</sequence>
<evidence type="ECO:0000313" key="2">
    <source>
        <dbReference type="EMBL" id="MBW0482469.1"/>
    </source>
</evidence>
<feature type="compositionally biased region" description="Basic and acidic residues" evidence="1">
    <location>
        <begin position="29"/>
        <end position="38"/>
    </location>
</feature>
<accession>A0A9Q3GXF1</accession>
<feature type="compositionally biased region" description="Polar residues" evidence="1">
    <location>
        <begin position="58"/>
        <end position="75"/>
    </location>
</feature>
<dbReference type="Proteomes" id="UP000765509">
    <property type="component" value="Unassembled WGS sequence"/>
</dbReference>
<protein>
    <submittedName>
        <fullName evidence="2">Uncharacterized protein</fullName>
    </submittedName>
</protein>
<feature type="compositionally biased region" description="Basic and acidic residues" evidence="1">
    <location>
        <begin position="11"/>
        <end position="22"/>
    </location>
</feature>
<organism evidence="2 3">
    <name type="scientific">Austropuccinia psidii MF-1</name>
    <dbReference type="NCBI Taxonomy" id="1389203"/>
    <lineage>
        <taxon>Eukaryota</taxon>
        <taxon>Fungi</taxon>
        <taxon>Dikarya</taxon>
        <taxon>Basidiomycota</taxon>
        <taxon>Pucciniomycotina</taxon>
        <taxon>Pucciniomycetes</taxon>
        <taxon>Pucciniales</taxon>
        <taxon>Sphaerophragmiaceae</taxon>
        <taxon>Austropuccinia</taxon>
    </lineage>
</organism>
<dbReference type="EMBL" id="AVOT02006797">
    <property type="protein sequence ID" value="MBW0482469.1"/>
    <property type="molecule type" value="Genomic_DNA"/>
</dbReference>
<comment type="caution">
    <text evidence="2">The sequence shown here is derived from an EMBL/GenBank/DDBJ whole genome shotgun (WGS) entry which is preliminary data.</text>
</comment>
<feature type="region of interest" description="Disordered" evidence="1">
    <location>
        <begin position="1"/>
        <end position="90"/>
    </location>
</feature>